<feature type="region of interest" description="Disordered" evidence="1">
    <location>
        <begin position="682"/>
        <end position="704"/>
    </location>
</feature>
<gene>
    <name evidence="2" type="ORF">Vbra_14124</name>
</gene>
<evidence type="ECO:0000313" key="3">
    <source>
        <dbReference type="Proteomes" id="UP000041254"/>
    </source>
</evidence>
<feature type="compositionally biased region" description="Low complexity" evidence="1">
    <location>
        <begin position="686"/>
        <end position="696"/>
    </location>
</feature>
<reference evidence="2 3" key="1">
    <citation type="submission" date="2014-11" db="EMBL/GenBank/DDBJ databases">
        <authorList>
            <person name="Zhu J."/>
            <person name="Qi W."/>
            <person name="Song R."/>
        </authorList>
    </citation>
    <scope>NUCLEOTIDE SEQUENCE [LARGE SCALE GENOMIC DNA]</scope>
</reference>
<dbReference type="VEuPathDB" id="CryptoDB:Vbra_14124"/>
<dbReference type="EMBL" id="CDMY01000356">
    <property type="protein sequence ID" value="CEM05145.1"/>
    <property type="molecule type" value="Genomic_DNA"/>
</dbReference>
<evidence type="ECO:0000256" key="1">
    <source>
        <dbReference type="SAM" id="MobiDB-lite"/>
    </source>
</evidence>
<name>A0A0G4EZU1_VITBC</name>
<dbReference type="Proteomes" id="UP000041254">
    <property type="component" value="Unassembled WGS sequence"/>
</dbReference>
<dbReference type="AlphaFoldDB" id="A0A0G4EZU1"/>
<keyword evidence="3" id="KW-1185">Reference proteome</keyword>
<dbReference type="InParanoid" id="A0A0G4EZU1"/>
<accession>A0A0G4EZU1</accession>
<proteinExistence type="predicted"/>
<organism evidence="2 3">
    <name type="scientific">Vitrella brassicaformis (strain CCMP3155)</name>
    <dbReference type="NCBI Taxonomy" id="1169540"/>
    <lineage>
        <taxon>Eukaryota</taxon>
        <taxon>Sar</taxon>
        <taxon>Alveolata</taxon>
        <taxon>Colpodellida</taxon>
        <taxon>Vitrellaceae</taxon>
        <taxon>Vitrella</taxon>
    </lineage>
</organism>
<feature type="region of interest" description="Disordered" evidence="1">
    <location>
        <begin position="1059"/>
        <end position="1084"/>
    </location>
</feature>
<sequence length="1172" mass="128114">MEEATSRMRWLAASRQCMPAASSHPRGTHALWLWRLGQRRFKTRVQQAVRIGQKNLRQHMRRALNREDRLIMQERRVERPYRYHMVKHVTDPSVASRTSLGSGLRSAGQAIRYLSPFGNIKTASPSELVQIATISTDVFKRHHRLWSRIAGRCMTLMPRLSGSEMAQLMHCFATVRFPCAALLRAVVPRMDQLRMFLSGSDYAMILHAFAVFDVKDPRVLRHVLGAAPQCFLDEDYAGDSSCLHRDLALLCKACGHFGEQHNALLNYTSETYRTSIDRYIKAIAERQRCAAERVGAGQLFELPDVDQEADDQDIAPPSSRDISHVVGAFSRLQVKDEPLCAAVKTLITRTTPPHKPVAPAGGAAGTYWLAADRYEYAHACSNRQTSPPVQAAAGGGDESVMGLREQGRGGGSVYRWGVGELTRTVTAMADCGYVDKDVTVRWMDGVRKTLHTLDIETTVDVLRAADRLGCYSRWLLRRVYNRLYKMMHTRTPPPLEVTLDLLDIYGQLPYAHAGLSWELHRRVARIGASWTAAALPPLPSDPTQDDTRLFLPSPCGPLLPHPQPGLPNKDPRVSSLAPPAAVHVASGLSSSVVAVEDRVYVPTTSVVGVGRGAVLPWRPVEFYFPDKVPHALLPRILQATVGVFGSMNAPIPVSQLAEHLNKAAFAGLPTSLLLDVMESCNDHNGQQQHQQHQQQQDPSTPSTNLFDALPKVWRALDRRMATYLRLPPDGGNGAQPQQGESPVFQSEGVGLREACRYARVMAGRLGRVGGGGGDDGPMDAMRRRLDGTRAWIVDRLNDQTPHQWRTVDEAIDVFEFALTPLMQHGSGHVDVAASPTTAAAAGAVDAWGGSVALESISVFLSENGPLLNKAHVQRLLMVAFTALSHPSLQDSIGRLTSQLHLTTAESSQLQSLLQWVQALASIVSAVIHRLHELMPIFPSPWLAMAAAESSHLVRLLDGLHGNLPAEHSGWLAELYFSSTMQLAQDCRRLVLRPVLTRLAESPALLLPLDATTLMCLHTALQSKGEASAAIRRLSWNALRFPQLAANKAGGPFTDLARHRVSPRASGEPPADASAAPTHEWGERRRSVNDLLSAEHEMRRGAAWSATPAAAGGGGGGGVDGVYSYSDVYSLPECFTASGWSSASCSGMEGGGGQWCVCARVLRGIRVRAVMDV</sequence>
<protein>
    <submittedName>
        <fullName evidence="2">Uncharacterized protein</fullName>
    </submittedName>
</protein>
<evidence type="ECO:0000313" key="2">
    <source>
        <dbReference type="EMBL" id="CEM05145.1"/>
    </source>
</evidence>